<dbReference type="InterPro" id="IPR053924">
    <property type="entry name" value="RecX_HTH_2nd"/>
</dbReference>
<dbReference type="Pfam" id="PF21982">
    <property type="entry name" value="RecX_HTH1"/>
    <property type="match status" value="1"/>
</dbReference>
<evidence type="ECO:0000259" key="6">
    <source>
        <dbReference type="Pfam" id="PF02631"/>
    </source>
</evidence>
<dbReference type="InterPro" id="IPR003783">
    <property type="entry name" value="Regulatory_RecX"/>
</dbReference>
<dbReference type="InterPro" id="IPR053925">
    <property type="entry name" value="RecX_HTH_3rd"/>
</dbReference>
<dbReference type="AlphaFoldDB" id="A0A7G9WCT6"/>
<dbReference type="Pfam" id="PF21981">
    <property type="entry name" value="RecX_HTH3"/>
    <property type="match status" value="1"/>
</dbReference>
<comment type="function">
    <text evidence="5">Modulates RecA activity.</text>
</comment>
<organism evidence="9 10">
    <name type="scientific">Alkalicella caledoniensis</name>
    <dbReference type="NCBI Taxonomy" id="2731377"/>
    <lineage>
        <taxon>Bacteria</taxon>
        <taxon>Bacillati</taxon>
        <taxon>Bacillota</taxon>
        <taxon>Clostridia</taxon>
        <taxon>Eubacteriales</taxon>
        <taxon>Proteinivoracaceae</taxon>
        <taxon>Alkalicella</taxon>
    </lineage>
</organism>
<dbReference type="PANTHER" id="PTHR33602:SF1">
    <property type="entry name" value="REGULATORY PROTEIN RECX FAMILY PROTEIN"/>
    <property type="match status" value="1"/>
</dbReference>
<proteinExistence type="inferred from homology"/>
<evidence type="ECO:0000256" key="5">
    <source>
        <dbReference type="HAMAP-Rule" id="MF_01114"/>
    </source>
</evidence>
<dbReference type="InterPro" id="IPR036388">
    <property type="entry name" value="WH-like_DNA-bd_sf"/>
</dbReference>
<dbReference type="GO" id="GO:0006282">
    <property type="term" value="P:regulation of DNA repair"/>
    <property type="evidence" value="ECO:0007669"/>
    <property type="project" value="UniProtKB-UniRule"/>
</dbReference>
<evidence type="ECO:0000313" key="10">
    <source>
        <dbReference type="Proteomes" id="UP000516160"/>
    </source>
</evidence>
<accession>A0A7G9WCT6</accession>
<dbReference type="Gene3D" id="1.10.10.10">
    <property type="entry name" value="Winged helix-like DNA-binding domain superfamily/Winged helix DNA-binding domain"/>
    <property type="match status" value="3"/>
</dbReference>
<comment type="similarity">
    <text evidence="2 5">Belongs to the RecX family.</text>
</comment>
<dbReference type="HAMAP" id="MF_01114">
    <property type="entry name" value="RecX"/>
    <property type="match status" value="1"/>
</dbReference>
<reference evidence="9 10" key="1">
    <citation type="submission" date="2020-07" db="EMBL/GenBank/DDBJ databases">
        <title>Alkalicella. sp. LB2 genome.</title>
        <authorList>
            <person name="Postec A."/>
            <person name="Quemeneur M."/>
        </authorList>
    </citation>
    <scope>NUCLEOTIDE SEQUENCE [LARGE SCALE GENOMIC DNA]</scope>
    <source>
        <strain evidence="9 10">LB2</strain>
    </source>
</reference>
<evidence type="ECO:0000256" key="1">
    <source>
        <dbReference type="ARBA" id="ARBA00004496"/>
    </source>
</evidence>
<gene>
    <name evidence="5" type="primary">recX</name>
    <name evidence="9" type="ORF">HYG86_17825</name>
</gene>
<comment type="subcellular location">
    <subcellularLocation>
        <location evidence="1 5">Cytoplasm</location>
    </subcellularLocation>
</comment>
<feature type="domain" description="RecX third three-helical" evidence="7">
    <location>
        <begin position="98"/>
        <end position="141"/>
    </location>
</feature>
<protein>
    <recommendedName>
        <fullName evidence="3 5">Regulatory protein RecX</fullName>
    </recommendedName>
</protein>
<feature type="domain" description="RecX second three-helical" evidence="6">
    <location>
        <begin position="51"/>
        <end position="86"/>
    </location>
</feature>
<evidence type="ECO:0000313" key="9">
    <source>
        <dbReference type="EMBL" id="QNO16498.1"/>
    </source>
</evidence>
<dbReference type="RefSeq" id="WP_213166891.1">
    <property type="nucleotide sequence ID" value="NZ_CP058559.1"/>
</dbReference>
<keyword evidence="10" id="KW-1185">Reference proteome</keyword>
<name>A0A7G9WCT6_ALKCA</name>
<evidence type="ECO:0000259" key="8">
    <source>
        <dbReference type="Pfam" id="PF21982"/>
    </source>
</evidence>
<dbReference type="Proteomes" id="UP000516160">
    <property type="component" value="Chromosome"/>
</dbReference>
<feature type="domain" description="RecX first three-helical" evidence="8">
    <location>
        <begin position="5"/>
        <end position="44"/>
    </location>
</feature>
<sequence>MKDKALSMAYRYLSFKDRTEQELVKYLEKKEFTEVVIIEVIDKLKEYNYLNDQRYMQNFHRYQTQTKGYGPLRVQYNLQQKGISKDKYQEFEGQSESDYYTIALKIGLKKLKDKRDLDSLRKLYAFLLRRGYSPAVVSKVINTLKDKENFHEDSLYN</sequence>
<evidence type="ECO:0000259" key="7">
    <source>
        <dbReference type="Pfam" id="PF21981"/>
    </source>
</evidence>
<dbReference type="Pfam" id="PF02631">
    <property type="entry name" value="RecX_HTH2"/>
    <property type="match status" value="1"/>
</dbReference>
<evidence type="ECO:0000256" key="4">
    <source>
        <dbReference type="ARBA" id="ARBA00022490"/>
    </source>
</evidence>
<keyword evidence="4 5" id="KW-0963">Cytoplasm</keyword>
<dbReference type="KEGG" id="acae:HYG86_17825"/>
<dbReference type="PANTHER" id="PTHR33602">
    <property type="entry name" value="REGULATORY PROTEIN RECX FAMILY PROTEIN"/>
    <property type="match status" value="1"/>
</dbReference>
<dbReference type="EMBL" id="CP058559">
    <property type="protein sequence ID" value="QNO16498.1"/>
    <property type="molecule type" value="Genomic_DNA"/>
</dbReference>
<dbReference type="InterPro" id="IPR053926">
    <property type="entry name" value="RecX_HTH_1st"/>
</dbReference>
<dbReference type="GO" id="GO:0005737">
    <property type="term" value="C:cytoplasm"/>
    <property type="evidence" value="ECO:0007669"/>
    <property type="project" value="UniProtKB-SubCell"/>
</dbReference>
<evidence type="ECO:0000256" key="3">
    <source>
        <dbReference type="ARBA" id="ARBA00018111"/>
    </source>
</evidence>
<evidence type="ECO:0000256" key="2">
    <source>
        <dbReference type="ARBA" id="ARBA00009695"/>
    </source>
</evidence>